<dbReference type="GO" id="GO:0006164">
    <property type="term" value="P:purine nucleotide biosynthetic process"/>
    <property type="evidence" value="ECO:0007669"/>
    <property type="project" value="UniProtKB-KW"/>
</dbReference>
<feature type="binding site" evidence="12">
    <location>
        <position position="230"/>
    </location>
    <ligand>
        <name>NADP(+)</name>
        <dbReference type="ChEBI" id="CHEBI:58349"/>
    </ligand>
</feature>
<dbReference type="GO" id="GO:0000105">
    <property type="term" value="P:L-histidine biosynthetic process"/>
    <property type="evidence" value="ECO:0007669"/>
    <property type="project" value="UniProtKB-KW"/>
</dbReference>
<feature type="domain" description="Tetrahydrofolate dehydrogenase/cyclohydrolase catalytic" evidence="13">
    <location>
        <begin position="3"/>
        <end position="118"/>
    </location>
</feature>
<feature type="binding site" evidence="12">
    <location>
        <begin position="164"/>
        <end position="166"/>
    </location>
    <ligand>
        <name>NADP(+)</name>
        <dbReference type="ChEBI" id="CHEBI:58349"/>
    </ligand>
</feature>
<dbReference type="PANTHER" id="PTHR48099">
    <property type="entry name" value="C-1-TETRAHYDROFOLATE SYNTHASE, CYTOPLASMIC-RELATED"/>
    <property type="match status" value="1"/>
</dbReference>
<dbReference type="InterPro" id="IPR020630">
    <property type="entry name" value="THF_DH/CycHdrlase_cat_dom"/>
</dbReference>
<dbReference type="InterPro" id="IPR036291">
    <property type="entry name" value="NAD(P)-bd_dom_sf"/>
</dbReference>
<dbReference type="EC" id="1.5.1.5" evidence="12"/>
<dbReference type="SUPFAM" id="SSF53223">
    <property type="entry name" value="Aminoacid dehydrogenase-like, N-terminal domain"/>
    <property type="match status" value="1"/>
</dbReference>
<comment type="caution">
    <text evidence="12">Lacks conserved residue(s) required for the propagation of feature annotation.</text>
</comment>
<sequence>MILDGKNISSQIKEELKKELLDIKNKTGLVPGFAIIMVGENPASKIYVNSKIKGCKEIGIECFPHFLPGDVSEEKLLETIDELNKDKKVDGMLVQLPLPKHIDENKVIQKIALEKDVDGFKPENLGLLFLGNKTSLKPCTPLGIMELLKKYSIELQGKDAVIIGRSNIVGKPMAGFFINAGATVTVCNSKTKNLKEKTKNADILVVAIGVAKFITEDMVKDGAVVIDVGINRTEEGLFGDVEFEGVSKKASYITPVPGGVGPMTVAMLFHNTVQAFKNNRKI</sequence>
<comment type="similarity">
    <text evidence="12">Belongs to the tetrahydrofolate dehydrogenase/cyclohydrolase family.</text>
</comment>
<keyword evidence="4 12" id="KW-0028">Amino-acid biosynthesis</keyword>
<evidence type="ECO:0000259" key="13">
    <source>
        <dbReference type="Pfam" id="PF00763"/>
    </source>
</evidence>
<accession>A0AAX1TP53</accession>
<comment type="catalytic activity">
    <reaction evidence="12">
        <text>(6R)-5,10-methylene-5,6,7,8-tetrahydrofolate + NADP(+) = (6R)-5,10-methenyltetrahydrofolate + NADPH</text>
        <dbReference type="Rhea" id="RHEA:22812"/>
        <dbReference type="ChEBI" id="CHEBI:15636"/>
        <dbReference type="ChEBI" id="CHEBI:57455"/>
        <dbReference type="ChEBI" id="CHEBI:57783"/>
        <dbReference type="ChEBI" id="CHEBI:58349"/>
        <dbReference type="EC" id="1.5.1.5"/>
    </reaction>
</comment>
<dbReference type="InterPro" id="IPR000672">
    <property type="entry name" value="THF_DH/CycHdrlase"/>
</dbReference>
<feature type="domain" description="Tetrahydrofolate dehydrogenase/cyclohydrolase NAD(P)-binding" evidence="14">
    <location>
        <begin position="138"/>
        <end position="279"/>
    </location>
</feature>
<comment type="subunit">
    <text evidence="2 12">Homodimer.</text>
</comment>
<evidence type="ECO:0000313" key="16">
    <source>
        <dbReference type="Proteomes" id="UP000249008"/>
    </source>
</evidence>
<dbReference type="NCBIfam" id="NF008058">
    <property type="entry name" value="PRK10792.1"/>
    <property type="match status" value="1"/>
</dbReference>
<dbReference type="GeneID" id="78456400"/>
<evidence type="ECO:0000256" key="7">
    <source>
        <dbReference type="ARBA" id="ARBA00022857"/>
    </source>
</evidence>
<protein>
    <recommendedName>
        <fullName evidence="12">Bifunctional protein FolD</fullName>
    </recommendedName>
    <domain>
        <recommendedName>
            <fullName evidence="12">Methylenetetrahydrofolate dehydrogenase</fullName>
            <ecNumber evidence="12">1.5.1.5</ecNumber>
        </recommendedName>
    </domain>
    <domain>
        <recommendedName>
            <fullName evidence="12">Methenyltetrahydrofolate cyclohydrolase</fullName>
            <ecNumber evidence="12">3.5.4.9</ecNumber>
        </recommendedName>
    </domain>
</protein>
<keyword evidence="8 12" id="KW-0560">Oxidoreductase</keyword>
<evidence type="ECO:0000256" key="9">
    <source>
        <dbReference type="ARBA" id="ARBA00023102"/>
    </source>
</evidence>
<evidence type="ECO:0000256" key="5">
    <source>
        <dbReference type="ARBA" id="ARBA00022755"/>
    </source>
</evidence>
<keyword evidence="11 12" id="KW-0511">Multifunctional enzyme</keyword>
<dbReference type="RefSeq" id="WP_005982230.1">
    <property type="nucleotide sequence ID" value="NZ_CABKNW010000005.1"/>
</dbReference>
<dbReference type="InterPro" id="IPR020631">
    <property type="entry name" value="THF_DH/CycHdrlase_NAD-bd_dom"/>
</dbReference>
<dbReference type="PROSITE" id="PS00766">
    <property type="entry name" value="THF_DHG_CYH_1"/>
    <property type="match status" value="1"/>
</dbReference>
<evidence type="ECO:0000259" key="14">
    <source>
        <dbReference type="Pfam" id="PF02882"/>
    </source>
</evidence>
<dbReference type="GO" id="GO:0004477">
    <property type="term" value="F:methenyltetrahydrofolate cyclohydrolase activity"/>
    <property type="evidence" value="ECO:0007669"/>
    <property type="project" value="UniProtKB-UniRule"/>
</dbReference>
<dbReference type="InterPro" id="IPR020867">
    <property type="entry name" value="THF_DH/CycHdrlase_CS"/>
</dbReference>
<evidence type="ECO:0000256" key="11">
    <source>
        <dbReference type="ARBA" id="ARBA00023268"/>
    </source>
</evidence>
<keyword evidence="10 12" id="KW-0486">Methionine biosynthesis</keyword>
<dbReference type="PRINTS" id="PR00085">
    <property type="entry name" value="THFDHDRGNASE"/>
</dbReference>
<proteinExistence type="inferred from homology"/>
<dbReference type="EC" id="3.5.4.9" evidence="12"/>
<dbReference type="NCBIfam" id="NF010783">
    <property type="entry name" value="PRK14186.1"/>
    <property type="match status" value="1"/>
</dbReference>
<keyword evidence="9 12" id="KW-0368">Histidine biosynthesis</keyword>
<name>A0AAX1TP53_9FUSO</name>
<keyword evidence="3 12" id="KW-0554">One-carbon metabolism</keyword>
<dbReference type="FunFam" id="3.40.50.720:FF:000094">
    <property type="entry name" value="Bifunctional protein FolD"/>
    <property type="match status" value="1"/>
</dbReference>
<evidence type="ECO:0000256" key="2">
    <source>
        <dbReference type="ARBA" id="ARBA00011738"/>
    </source>
</evidence>
<dbReference type="InterPro" id="IPR046346">
    <property type="entry name" value="Aminoacid_DH-like_N_sf"/>
</dbReference>
<dbReference type="Proteomes" id="UP000249008">
    <property type="component" value="Chromosome 1"/>
</dbReference>
<evidence type="ECO:0000256" key="6">
    <source>
        <dbReference type="ARBA" id="ARBA00022801"/>
    </source>
</evidence>
<reference evidence="15 16" key="1">
    <citation type="submission" date="2018-06" db="EMBL/GenBank/DDBJ databases">
        <authorList>
            <consortium name="Pathogen Informatics"/>
            <person name="Doyle S."/>
        </authorList>
    </citation>
    <scope>NUCLEOTIDE SEQUENCE [LARGE SCALE GENOMIC DNA]</scope>
    <source>
        <strain evidence="15 16">NCTC12112</strain>
    </source>
</reference>
<dbReference type="Pfam" id="PF02882">
    <property type="entry name" value="THF_DHG_CYH_C"/>
    <property type="match status" value="1"/>
</dbReference>
<evidence type="ECO:0000313" key="15">
    <source>
        <dbReference type="EMBL" id="SQJ04725.1"/>
    </source>
</evidence>
<keyword evidence="6 12" id="KW-0378">Hydrolase</keyword>
<dbReference type="GO" id="GO:0004488">
    <property type="term" value="F:methylenetetrahydrofolate dehydrogenase (NADP+) activity"/>
    <property type="evidence" value="ECO:0007669"/>
    <property type="project" value="UniProtKB-UniRule"/>
</dbReference>
<dbReference type="Gene3D" id="3.40.50.10860">
    <property type="entry name" value="Leucine Dehydrogenase, chain A, domain 1"/>
    <property type="match status" value="1"/>
</dbReference>
<dbReference type="KEGG" id="ful:C4N20_16345"/>
<dbReference type="Pfam" id="PF00763">
    <property type="entry name" value="THF_DHG_CYH"/>
    <property type="match status" value="1"/>
</dbReference>
<dbReference type="SUPFAM" id="SSF51735">
    <property type="entry name" value="NAD(P)-binding Rossmann-fold domains"/>
    <property type="match status" value="1"/>
</dbReference>
<evidence type="ECO:0000256" key="12">
    <source>
        <dbReference type="HAMAP-Rule" id="MF_01576"/>
    </source>
</evidence>
<dbReference type="PROSITE" id="PS00767">
    <property type="entry name" value="THF_DHG_CYH_2"/>
    <property type="match status" value="1"/>
</dbReference>
<evidence type="ECO:0000256" key="10">
    <source>
        <dbReference type="ARBA" id="ARBA00023167"/>
    </source>
</evidence>
<evidence type="ECO:0000256" key="8">
    <source>
        <dbReference type="ARBA" id="ARBA00023002"/>
    </source>
</evidence>
<evidence type="ECO:0000256" key="3">
    <source>
        <dbReference type="ARBA" id="ARBA00022563"/>
    </source>
</evidence>
<dbReference type="PANTHER" id="PTHR48099:SF5">
    <property type="entry name" value="C-1-TETRAHYDROFOLATE SYNTHASE, CYTOPLASMIC"/>
    <property type="match status" value="1"/>
</dbReference>
<dbReference type="GO" id="GO:0009086">
    <property type="term" value="P:methionine biosynthetic process"/>
    <property type="evidence" value="ECO:0007669"/>
    <property type="project" value="UniProtKB-KW"/>
</dbReference>
<evidence type="ECO:0000256" key="1">
    <source>
        <dbReference type="ARBA" id="ARBA00004777"/>
    </source>
</evidence>
<comment type="function">
    <text evidence="12">Catalyzes the oxidation of 5,10-methylenetetrahydrofolate to 5,10-methenyltetrahydrofolate and then the hydrolysis of 5,10-methenyltetrahydrofolate to 10-formyltetrahydrofolate.</text>
</comment>
<dbReference type="EMBL" id="LS483487">
    <property type="protein sequence ID" value="SQJ04725.1"/>
    <property type="molecule type" value="Genomic_DNA"/>
</dbReference>
<comment type="catalytic activity">
    <reaction evidence="12">
        <text>(6R)-5,10-methenyltetrahydrofolate + H2O = (6R)-10-formyltetrahydrofolate + H(+)</text>
        <dbReference type="Rhea" id="RHEA:23700"/>
        <dbReference type="ChEBI" id="CHEBI:15377"/>
        <dbReference type="ChEBI" id="CHEBI:15378"/>
        <dbReference type="ChEBI" id="CHEBI:57455"/>
        <dbReference type="ChEBI" id="CHEBI:195366"/>
        <dbReference type="EC" id="3.5.4.9"/>
    </reaction>
</comment>
<dbReference type="GO" id="GO:0035999">
    <property type="term" value="P:tetrahydrofolate interconversion"/>
    <property type="evidence" value="ECO:0007669"/>
    <property type="project" value="UniProtKB-UniRule"/>
</dbReference>
<evidence type="ECO:0000256" key="4">
    <source>
        <dbReference type="ARBA" id="ARBA00022605"/>
    </source>
</evidence>
<dbReference type="AlphaFoldDB" id="A0AAX1TP53"/>
<dbReference type="Gene3D" id="3.40.50.720">
    <property type="entry name" value="NAD(P)-binding Rossmann-like Domain"/>
    <property type="match status" value="1"/>
</dbReference>
<gene>
    <name evidence="12 15" type="primary">folD</name>
    <name evidence="15" type="ORF">NCTC12112_01862</name>
</gene>
<dbReference type="HAMAP" id="MF_01576">
    <property type="entry name" value="THF_DHG_CYH"/>
    <property type="match status" value="1"/>
</dbReference>
<keyword evidence="7 12" id="KW-0521">NADP</keyword>
<dbReference type="GO" id="GO:0005829">
    <property type="term" value="C:cytosol"/>
    <property type="evidence" value="ECO:0007669"/>
    <property type="project" value="TreeGrafter"/>
</dbReference>
<comment type="pathway">
    <text evidence="1 12">One-carbon metabolism; tetrahydrofolate interconversion.</text>
</comment>
<dbReference type="CDD" id="cd01080">
    <property type="entry name" value="NAD_bind_m-THF_DH_Cyclohyd"/>
    <property type="match status" value="1"/>
</dbReference>
<keyword evidence="5 12" id="KW-0658">Purine biosynthesis</keyword>
<organism evidence="15 16">
    <name type="scientific">Fusobacterium ulcerans</name>
    <dbReference type="NCBI Taxonomy" id="861"/>
    <lineage>
        <taxon>Bacteria</taxon>
        <taxon>Fusobacteriati</taxon>
        <taxon>Fusobacteriota</taxon>
        <taxon>Fusobacteriia</taxon>
        <taxon>Fusobacteriales</taxon>
        <taxon>Fusobacteriaceae</taxon>
        <taxon>Fusobacterium</taxon>
    </lineage>
</organism>
<dbReference type="FunFam" id="3.40.50.10860:FF:000005">
    <property type="entry name" value="C-1-tetrahydrofolate synthase, cytoplasmic, putative"/>
    <property type="match status" value="1"/>
</dbReference>